<dbReference type="EMBL" id="GGFM01010986">
    <property type="protein sequence ID" value="MBW31737.1"/>
    <property type="molecule type" value="Transcribed_RNA"/>
</dbReference>
<sequence>MGFIVLFLYHLSRGACGFSRTLRRHITLVIRVRHSLQPPDITTHRVVHMTRMTSSVKLSRLWHRGHQKLELERPRM</sequence>
<organism evidence="2">
    <name type="scientific">Anopheles braziliensis</name>
    <dbReference type="NCBI Taxonomy" id="58242"/>
    <lineage>
        <taxon>Eukaryota</taxon>
        <taxon>Metazoa</taxon>
        <taxon>Ecdysozoa</taxon>
        <taxon>Arthropoda</taxon>
        <taxon>Hexapoda</taxon>
        <taxon>Insecta</taxon>
        <taxon>Pterygota</taxon>
        <taxon>Neoptera</taxon>
        <taxon>Endopterygota</taxon>
        <taxon>Diptera</taxon>
        <taxon>Nematocera</taxon>
        <taxon>Culicoidea</taxon>
        <taxon>Culicidae</taxon>
        <taxon>Anophelinae</taxon>
        <taxon>Anopheles</taxon>
    </lineage>
</organism>
<name>A0A2M3ZT39_9DIPT</name>
<protein>
    <submittedName>
        <fullName evidence="2">Putative secreted peptide</fullName>
    </submittedName>
</protein>
<feature type="signal peptide" evidence="1">
    <location>
        <begin position="1"/>
        <end position="17"/>
    </location>
</feature>
<evidence type="ECO:0000313" key="2">
    <source>
        <dbReference type="EMBL" id="MBW31737.1"/>
    </source>
</evidence>
<proteinExistence type="predicted"/>
<reference evidence="2" key="1">
    <citation type="submission" date="2018-01" db="EMBL/GenBank/DDBJ databases">
        <title>An insight into the sialome of Amazonian anophelines.</title>
        <authorList>
            <person name="Ribeiro J.M."/>
            <person name="Scarpassa V."/>
            <person name="Calvo E."/>
        </authorList>
    </citation>
    <scope>NUCLEOTIDE SEQUENCE</scope>
    <source>
        <tissue evidence="2">Salivary glands</tissue>
    </source>
</reference>
<dbReference type="AlphaFoldDB" id="A0A2M3ZT39"/>
<feature type="chain" id="PRO_5014597671" evidence="1">
    <location>
        <begin position="18"/>
        <end position="76"/>
    </location>
</feature>
<accession>A0A2M3ZT39</accession>
<keyword evidence="1" id="KW-0732">Signal</keyword>
<evidence type="ECO:0000256" key="1">
    <source>
        <dbReference type="SAM" id="SignalP"/>
    </source>
</evidence>